<dbReference type="InterPro" id="IPR018925">
    <property type="entry name" value="XtmA-like_N"/>
</dbReference>
<gene>
    <name evidence="3" type="ORF">BJ875DRAFT_477674</name>
</gene>
<feature type="domain" description="PBSX phage terminase small subunit-like N-terminal" evidence="2">
    <location>
        <begin position="27"/>
        <end position="66"/>
    </location>
</feature>
<proteinExistence type="predicted"/>
<accession>A0A9P7Y8E8</accession>
<dbReference type="AlphaFoldDB" id="A0A9P7Y8E8"/>
<evidence type="ECO:0000259" key="2">
    <source>
        <dbReference type="Pfam" id="PF10668"/>
    </source>
</evidence>
<sequence length="108" mass="12265">MAPLTRTHPDRTPSPNLLSNKEATTTRRCRFFDVFERSSGTRSLRSIARDCGISEGTARYWKKQGPTNKRRTRPASKVLGHKSRVTKSTCKILVSPSRNPVRKHPFEA</sequence>
<name>A0A9P7Y8E8_9HELO</name>
<feature type="compositionally biased region" description="Basic residues" evidence="1">
    <location>
        <begin position="68"/>
        <end position="84"/>
    </location>
</feature>
<feature type="compositionally biased region" description="Polar residues" evidence="1">
    <location>
        <begin position="13"/>
        <end position="23"/>
    </location>
</feature>
<evidence type="ECO:0000313" key="3">
    <source>
        <dbReference type="EMBL" id="KAG9228363.1"/>
    </source>
</evidence>
<protein>
    <recommendedName>
        <fullName evidence="2">PBSX phage terminase small subunit-like N-terminal domain-containing protein</fullName>
    </recommendedName>
</protein>
<feature type="region of interest" description="Disordered" evidence="1">
    <location>
        <begin position="62"/>
        <end position="84"/>
    </location>
</feature>
<feature type="region of interest" description="Disordered" evidence="1">
    <location>
        <begin position="1"/>
        <end position="23"/>
    </location>
</feature>
<evidence type="ECO:0000313" key="4">
    <source>
        <dbReference type="Proteomes" id="UP000824998"/>
    </source>
</evidence>
<reference evidence="3" key="1">
    <citation type="journal article" date="2021" name="IMA Fungus">
        <title>Genomic characterization of three marine fungi, including Emericellopsis atlantica sp. nov. with signatures of a generalist lifestyle and marine biomass degradation.</title>
        <authorList>
            <person name="Hagestad O.C."/>
            <person name="Hou L."/>
            <person name="Andersen J.H."/>
            <person name="Hansen E.H."/>
            <person name="Altermark B."/>
            <person name="Li C."/>
            <person name="Kuhnert E."/>
            <person name="Cox R.J."/>
            <person name="Crous P.W."/>
            <person name="Spatafora J.W."/>
            <person name="Lail K."/>
            <person name="Amirebrahimi M."/>
            <person name="Lipzen A."/>
            <person name="Pangilinan J."/>
            <person name="Andreopoulos W."/>
            <person name="Hayes R.D."/>
            <person name="Ng V."/>
            <person name="Grigoriev I.V."/>
            <person name="Jackson S.A."/>
            <person name="Sutton T.D.S."/>
            <person name="Dobson A.D.W."/>
            <person name="Rama T."/>
        </authorList>
    </citation>
    <scope>NUCLEOTIDE SEQUENCE</scope>
    <source>
        <strain evidence="3">TRa018bII</strain>
    </source>
</reference>
<evidence type="ECO:0000256" key="1">
    <source>
        <dbReference type="SAM" id="MobiDB-lite"/>
    </source>
</evidence>
<dbReference type="Pfam" id="PF10668">
    <property type="entry name" value="Phage_terminase"/>
    <property type="match status" value="1"/>
</dbReference>
<dbReference type="EMBL" id="MU251963">
    <property type="protein sequence ID" value="KAG9228363.1"/>
    <property type="molecule type" value="Genomic_DNA"/>
</dbReference>
<keyword evidence="4" id="KW-1185">Reference proteome</keyword>
<organism evidence="3 4">
    <name type="scientific">Amylocarpus encephaloides</name>
    <dbReference type="NCBI Taxonomy" id="45428"/>
    <lineage>
        <taxon>Eukaryota</taxon>
        <taxon>Fungi</taxon>
        <taxon>Dikarya</taxon>
        <taxon>Ascomycota</taxon>
        <taxon>Pezizomycotina</taxon>
        <taxon>Leotiomycetes</taxon>
        <taxon>Helotiales</taxon>
        <taxon>Helotiales incertae sedis</taxon>
        <taxon>Amylocarpus</taxon>
    </lineage>
</organism>
<dbReference type="Proteomes" id="UP000824998">
    <property type="component" value="Unassembled WGS sequence"/>
</dbReference>
<comment type="caution">
    <text evidence="3">The sequence shown here is derived from an EMBL/GenBank/DDBJ whole genome shotgun (WGS) entry which is preliminary data.</text>
</comment>
<dbReference type="OrthoDB" id="3558968at2759"/>